<dbReference type="RefSeq" id="WP_146649095.1">
    <property type="nucleotide sequence ID" value="NZ_CP012333.1"/>
</dbReference>
<dbReference type="PANTHER" id="PTHR43194:SF2">
    <property type="entry name" value="PEROXISOMAL MEMBRANE PROTEIN LPX1"/>
    <property type="match status" value="1"/>
</dbReference>
<gene>
    <name evidence="2" type="ORF">AKJ09_04722</name>
</gene>
<dbReference type="SUPFAM" id="SSF53474">
    <property type="entry name" value="alpha/beta-Hydrolases"/>
    <property type="match status" value="1"/>
</dbReference>
<accession>A0A0K1PX04</accession>
<dbReference type="Pfam" id="PF12697">
    <property type="entry name" value="Abhydrolase_6"/>
    <property type="match status" value="1"/>
</dbReference>
<feature type="domain" description="AB hydrolase-1" evidence="1">
    <location>
        <begin position="33"/>
        <end position="251"/>
    </location>
</feature>
<dbReference type="InterPro" id="IPR029058">
    <property type="entry name" value="AB_hydrolase_fold"/>
</dbReference>
<organism evidence="2 3">
    <name type="scientific">Labilithrix luteola</name>
    <dbReference type="NCBI Taxonomy" id="1391654"/>
    <lineage>
        <taxon>Bacteria</taxon>
        <taxon>Pseudomonadati</taxon>
        <taxon>Myxococcota</taxon>
        <taxon>Polyangia</taxon>
        <taxon>Polyangiales</taxon>
        <taxon>Labilitrichaceae</taxon>
        <taxon>Labilithrix</taxon>
    </lineage>
</organism>
<evidence type="ECO:0000259" key="1">
    <source>
        <dbReference type="Pfam" id="PF12697"/>
    </source>
</evidence>
<dbReference type="OrthoDB" id="9779853at2"/>
<keyword evidence="2" id="KW-0378">Hydrolase</keyword>
<dbReference type="STRING" id="1391654.AKJ09_04722"/>
<evidence type="ECO:0000313" key="3">
    <source>
        <dbReference type="Proteomes" id="UP000064967"/>
    </source>
</evidence>
<dbReference type="GO" id="GO:0016787">
    <property type="term" value="F:hydrolase activity"/>
    <property type="evidence" value="ECO:0007669"/>
    <property type="project" value="UniProtKB-KW"/>
</dbReference>
<dbReference type="InterPro" id="IPR050228">
    <property type="entry name" value="Carboxylesterase_BioH"/>
</dbReference>
<dbReference type="Gene3D" id="3.40.50.1820">
    <property type="entry name" value="alpha/beta hydrolase"/>
    <property type="match status" value="1"/>
</dbReference>
<dbReference type="EMBL" id="CP012333">
    <property type="protein sequence ID" value="AKU98058.1"/>
    <property type="molecule type" value="Genomic_DNA"/>
</dbReference>
<dbReference type="AlphaFoldDB" id="A0A0K1PX04"/>
<dbReference type="InterPro" id="IPR000073">
    <property type="entry name" value="AB_hydrolase_1"/>
</dbReference>
<protein>
    <submittedName>
        <fullName evidence="2">Benzoate degradation ring-cleavage hydrolase</fullName>
    </submittedName>
</protein>
<keyword evidence="3" id="KW-1185">Reference proteome</keyword>
<dbReference type="KEGG" id="llu:AKJ09_04722"/>
<evidence type="ECO:0000313" key="2">
    <source>
        <dbReference type="EMBL" id="AKU98058.1"/>
    </source>
</evidence>
<reference evidence="2 3" key="1">
    <citation type="submission" date="2015-08" db="EMBL/GenBank/DDBJ databases">
        <authorList>
            <person name="Babu N.S."/>
            <person name="Beckwith C.J."/>
            <person name="Beseler K.G."/>
            <person name="Brison A."/>
            <person name="Carone J.V."/>
            <person name="Caskin T.P."/>
            <person name="Diamond M."/>
            <person name="Durham M.E."/>
            <person name="Foxe J.M."/>
            <person name="Go M."/>
            <person name="Henderson B.A."/>
            <person name="Jones I.B."/>
            <person name="McGettigan J.A."/>
            <person name="Micheletti S.J."/>
            <person name="Nasrallah M.E."/>
            <person name="Ortiz D."/>
            <person name="Piller C.R."/>
            <person name="Privatt S.R."/>
            <person name="Schneider S.L."/>
            <person name="Sharp S."/>
            <person name="Smith T.C."/>
            <person name="Stanton J.D."/>
            <person name="Ullery H.E."/>
            <person name="Wilson R.J."/>
            <person name="Serrano M.G."/>
            <person name="Buck G."/>
            <person name="Lee V."/>
            <person name="Wang Y."/>
            <person name="Carvalho R."/>
            <person name="Voegtly L."/>
            <person name="Shi R."/>
            <person name="Duckworth R."/>
            <person name="Johnson A."/>
            <person name="Loviza R."/>
            <person name="Walstead R."/>
            <person name="Shah Z."/>
            <person name="Kiflezghi M."/>
            <person name="Wade K."/>
            <person name="Ball S.L."/>
            <person name="Bradley K.W."/>
            <person name="Asai D.J."/>
            <person name="Bowman C.A."/>
            <person name="Russell D.A."/>
            <person name="Pope W.H."/>
            <person name="Jacobs-Sera D."/>
            <person name="Hendrix R.W."/>
            <person name="Hatfull G.F."/>
        </authorList>
    </citation>
    <scope>NUCLEOTIDE SEQUENCE [LARGE SCALE GENOMIC DNA]</scope>
    <source>
        <strain evidence="2 3">DSM 27648</strain>
    </source>
</reference>
<proteinExistence type="predicted"/>
<dbReference type="PANTHER" id="PTHR43194">
    <property type="entry name" value="HYDROLASE ALPHA/BETA FOLD FAMILY"/>
    <property type="match status" value="1"/>
</dbReference>
<dbReference type="Proteomes" id="UP000064967">
    <property type="component" value="Chromosome"/>
</dbReference>
<sequence length="258" mass="28162">MIPDLRCFTLPSGRIEHFWSGPPPDPTGENPTLVFLHVGLGCAVQWRDFPATIAERTGLGALVYSRLGYGGSDPVSLPRPLSYMHDEAREELPRLLDVAGIRSAILVGHSDGGSIALIHAATSKGRVKKVVTLAPHVFVEDVSVTSIAEAKRAYEQGDLRARLAKYHANADVAFWGWNRAWLDPAFRSWNLEGFLPSIEVPVMVLQGEEDPYGTRAQVDAIAKGVSGPVETMLIPKCGHSPQRDQASFTAEAIVRFVR</sequence>
<name>A0A0K1PX04_9BACT</name>